<accession>A0A084SIH9</accession>
<dbReference type="EMBL" id="JPMI01000298">
    <property type="protein sequence ID" value="KFA88264.1"/>
    <property type="molecule type" value="Genomic_DNA"/>
</dbReference>
<proteinExistence type="predicted"/>
<dbReference type="InterPro" id="IPR002514">
    <property type="entry name" value="Transposase_8"/>
</dbReference>
<evidence type="ECO:0008006" key="3">
    <source>
        <dbReference type="Google" id="ProtNLM"/>
    </source>
</evidence>
<dbReference type="Gene3D" id="1.10.10.60">
    <property type="entry name" value="Homeodomain-like"/>
    <property type="match status" value="1"/>
</dbReference>
<dbReference type="AlphaFoldDB" id="A0A084SIH9"/>
<name>A0A084SIH9_9BACT</name>
<reference evidence="1 2" key="1">
    <citation type="submission" date="2014-07" db="EMBL/GenBank/DDBJ databases">
        <title>Draft Genome Sequence of Gephyronic Acid Producer, Cystobacter violaceus Strain Cb vi76.</title>
        <authorList>
            <person name="Stevens D.C."/>
            <person name="Young J."/>
            <person name="Carmichael R."/>
            <person name="Tan J."/>
            <person name="Taylor R.E."/>
        </authorList>
    </citation>
    <scope>NUCLEOTIDE SEQUENCE [LARGE SCALE GENOMIC DNA]</scope>
    <source>
        <strain evidence="1 2">Cb vi76</strain>
    </source>
</reference>
<evidence type="ECO:0000313" key="2">
    <source>
        <dbReference type="Proteomes" id="UP000028547"/>
    </source>
</evidence>
<dbReference type="Pfam" id="PF01527">
    <property type="entry name" value="HTH_Tnp_1"/>
    <property type="match status" value="1"/>
</dbReference>
<dbReference type="InterPro" id="IPR009057">
    <property type="entry name" value="Homeodomain-like_sf"/>
</dbReference>
<dbReference type="GO" id="GO:0004803">
    <property type="term" value="F:transposase activity"/>
    <property type="evidence" value="ECO:0007669"/>
    <property type="project" value="InterPro"/>
</dbReference>
<gene>
    <name evidence="1" type="ORF">Q664_42065</name>
</gene>
<dbReference type="GO" id="GO:0003677">
    <property type="term" value="F:DNA binding"/>
    <property type="evidence" value="ECO:0007669"/>
    <property type="project" value="InterPro"/>
</dbReference>
<sequence length="138" mass="15397">MSMSVAPMKEAEVMEMKEQAEKFRRQVLERGEVGPRTRYTQEQRQEAVAYLRVRQQQGASREEAAKELGVSSWTLSRWGSAARRATQEEPARAALVPVEVKDARPEARRGGLVVHGPGGVRVEGLCVEDAVRLLRGLL</sequence>
<comment type="caution">
    <text evidence="1">The sequence shown here is derived from an EMBL/GenBank/DDBJ whole genome shotgun (WGS) entry which is preliminary data.</text>
</comment>
<dbReference type="SUPFAM" id="SSF46689">
    <property type="entry name" value="Homeodomain-like"/>
    <property type="match status" value="1"/>
</dbReference>
<dbReference type="GO" id="GO:0006313">
    <property type="term" value="P:DNA transposition"/>
    <property type="evidence" value="ECO:0007669"/>
    <property type="project" value="InterPro"/>
</dbReference>
<evidence type="ECO:0000313" key="1">
    <source>
        <dbReference type="EMBL" id="KFA88264.1"/>
    </source>
</evidence>
<dbReference type="Proteomes" id="UP000028547">
    <property type="component" value="Unassembled WGS sequence"/>
</dbReference>
<protein>
    <recommendedName>
        <fullName evidence="3">Transposase</fullName>
    </recommendedName>
</protein>
<organism evidence="1 2">
    <name type="scientific">Archangium violaceum Cb vi76</name>
    <dbReference type="NCBI Taxonomy" id="1406225"/>
    <lineage>
        <taxon>Bacteria</taxon>
        <taxon>Pseudomonadati</taxon>
        <taxon>Myxococcota</taxon>
        <taxon>Myxococcia</taxon>
        <taxon>Myxococcales</taxon>
        <taxon>Cystobacterineae</taxon>
        <taxon>Archangiaceae</taxon>
        <taxon>Archangium</taxon>
    </lineage>
</organism>